<dbReference type="Pfam" id="PF03861">
    <property type="entry name" value="ANTAR"/>
    <property type="match status" value="1"/>
</dbReference>
<dbReference type="SMART" id="SM00331">
    <property type="entry name" value="PP2C_SIG"/>
    <property type="match status" value="1"/>
</dbReference>
<organism evidence="4 5">
    <name type="scientific">Streptomyces maoxianensis</name>
    <dbReference type="NCBI Taxonomy" id="1459942"/>
    <lineage>
        <taxon>Bacteria</taxon>
        <taxon>Bacillati</taxon>
        <taxon>Actinomycetota</taxon>
        <taxon>Actinomycetes</taxon>
        <taxon>Kitasatosporales</taxon>
        <taxon>Streptomycetaceae</taxon>
        <taxon>Streptomyces</taxon>
    </lineage>
</organism>
<evidence type="ECO:0000256" key="1">
    <source>
        <dbReference type="ARBA" id="ARBA00022801"/>
    </source>
</evidence>
<dbReference type="InterPro" id="IPR005561">
    <property type="entry name" value="ANTAR"/>
</dbReference>
<dbReference type="PANTHER" id="PTHR43156:SF2">
    <property type="entry name" value="STAGE II SPORULATION PROTEIN E"/>
    <property type="match status" value="1"/>
</dbReference>
<dbReference type="InterPro" id="IPR036457">
    <property type="entry name" value="PPM-type-like_dom_sf"/>
</dbReference>
<dbReference type="PROSITE" id="PS50921">
    <property type="entry name" value="ANTAR"/>
    <property type="match status" value="1"/>
</dbReference>
<dbReference type="EMBL" id="JBHSFE010000007">
    <property type="protein sequence ID" value="MFC4607449.1"/>
    <property type="molecule type" value="Genomic_DNA"/>
</dbReference>
<keyword evidence="1" id="KW-0378">Hydrolase</keyword>
<dbReference type="Pfam" id="PF07228">
    <property type="entry name" value="SpoIIE"/>
    <property type="match status" value="1"/>
</dbReference>
<dbReference type="InterPro" id="IPR036388">
    <property type="entry name" value="WH-like_DNA-bd_sf"/>
</dbReference>
<evidence type="ECO:0000256" key="2">
    <source>
        <dbReference type="SAM" id="MobiDB-lite"/>
    </source>
</evidence>
<accession>A0ABV9G4A8</accession>
<dbReference type="InterPro" id="IPR052016">
    <property type="entry name" value="Bact_Sigma-Reg"/>
</dbReference>
<dbReference type="InterPro" id="IPR035965">
    <property type="entry name" value="PAS-like_dom_sf"/>
</dbReference>
<protein>
    <submittedName>
        <fullName evidence="4">SpoIIE family protein phosphatase</fullName>
    </submittedName>
</protein>
<dbReference type="Gene3D" id="1.10.10.10">
    <property type="entry name" value="Winged helix-like DNA-binding domain superfamily/Winged helix DNA-binding domain"/>
    <property type="match status" value="1"/>
</dbReference>
<evidence type="ECO:0000313" key="4">
    <source>
        <dbReference type="EMBL" id="MFC4607449.1"/>
    </source>
</evidence>
<dbReference type="InterPro" id="IPR001932">
    <property type="entry name" value="PPM-type_phosphatase-like_dom"/>
</dbReference>
<proteinExistence type="predicted"/>
<evidence type="ECO:0000259" key="3">
    <source>
        <dbReference type="PROSITE" id="PS50921"/>
    </source>
</evidence>
<dbReference type="Gene3D" id="3.30.450.20">
    <property type="entry name" value="PAS domain"/>
    <property type="match status" value="1"/>
</dbReference>
<feature type="region of interest" description="Disordered" evidence="2">
    <location>
        <begin position="184"/>
        <end position="203"/>
    </location>
</feature>
<reference evidence="5" key="1">
    <citation type="journal article" date="2019" name="Int. J. Syst. Evol. Microbiol.">
        <title>The Global Catalogue of Microorganisms (GCM) 10K type strain sequencing project: providing services to taxonomists for standard genome sequencing and annotation.</title>
        <authorList>
            <consortium name="The Broad Institute Genomics Platform"/>
            <consortium name="The Broad Institute Genome Sequencing Center for Infectious Disease"/>
            <person name="Wu L."/>
            <person name="Ma J."/>
        </authorList>
    </citation>
    <scope>NUCLEOTIDE SEQUENCE [LARGE SCALE GENOMIC DNA]</scope>
    <source>
        <strain evidence="5">CGMCC 4.7139</strain>
    </source>
</reference>
<keyword evidence="5" id="KW-1185">Reference proteome</keyword>
<dbReference type="SUPFAM" id="SSF81606">
    <property type="entry name" value="PP2C-like"/>
    <property type="match status" value="1"/>
</dbReference>
<dbReference type="PANTHER" id="PTHR43156">
    <property type="entry name" value="STAGE II SPORULATION PROTEIN E-RELATED"/>
    <property type="match status" value="1"/>
</dbReference>
<sequence length="755" mass="80139">MITPEQAPPPEPPAGTDDLSAAVAELTTEVTALRGDLASRHLLDLAAGILVSQLSMQPPDAAEHLARLADSAGISPEDLAADIVNAASGAVVAHAPDETETPADIRHRRRAETTAESRETIGEVTEALLDSGLRPFGAAALWLWRRTTTDCLQLAGRAGVSELEASHWQWIPPETKGALHRALAGGAPDWLPSGPPPDERLPGPAPGAARAVLPLWNHGSVTGLALIAWPGPADLDDTARRTLTGLMDTAARMLDVVPQQATEPPLLGQWLDLLTHPAMTVRADPGTSVLRVEHLNPAALQSSGGVHGPVGRPLAQVFPAAHADLVRLVRSARSGATPQRAARVPGELRPDGPDPLLDVRVLPVGPDRSVVLWHRATDPGLAVMRVLDHLENLGSFEDDLISGESRWTDETYTIFGLPPGAAPIPLRLLGARLHLEDAGNLDDLLDALTERRVGAQTVVRTIRDDGGLRHVRVAAEPLLTGGVLTGITGVYQDVSAQHRTELALTAAFDQLTAAQAKSALRHQVVLQLQRAIVPEGPALEGVPGLQVAARYRPAAQEYRVGGDWYDVLPLPDGRILLAVGDIAGHGIESATGMVSLRNALHGLAFTGNSPGRLMEWLNDLALHTDGTPTATAVCGIYEPTDRTLCWVSAGHLPPLLLRDGRARLLDSPRNILLGAQPRATYTQIMTQLLPGDTLLLYTDGLVERRHAGLDESLAVLRRAAERLGPDCVDAQADQLLSAVTGDTDDDTSLVVLRVS</sequence>
<dbReference type="SUPFAM" id="SSF55785">
    <property type="entry name" value="PYP-like sensor domain (PAS domain)"/>
    <property type="match status" value="1"/>
</dbReference>
<gene>
    <name evidence="4" type="ORF">ACFO9E_06420</name>
</gene>
<dbReference type="RefSeq" id="WP_381192441.1">
    <property type="nucleotide sequence ID" value="NZ_JBHSFE010000007.1"/>
</dbReference>
<evidence type="ECO:0000313" key="5">
    <source>
        <dbReference type="Proteomes" id="UP001595993"/>
    </source>
</evidence>
<name>A0ABV9G4A8_9ACTN</name>
<comment type="caution">
    <text evidence="4">The sequence shown here is derived from an EMBL/GenBank/DDBJ whole genome shotgun (WGS) entry which is preliminary data.</text>
</comment>
<dbReference type="SMART" id="SM01012">
    <property type="entry name" value="ANTAR"/>
    <property type="match status" value="1"/>
</dbReference>
<dbReference type="Proteomes" id="UP001595993">
    <property type="component" value="Unassembled WGS sequence"/>
</dbReference>
<dbReference type="Gene3D" id="3.60.40.10">
    <property type="entry name" value="PPM-type phosphatase domain"/>
    <property type="match status" value="1"/>
</dbReference>
<feature type="domain" description="ANTAR" evidence="3">
    <location>
        <begin position="23"/>
        <end position="84"/>
    </location>
</feature>